<dbReference type="Gene3D" id="1.10.287.460">
    <property type="entry name" value="Peptidyl-prolyl cis-trans isomerase, FKBP-type, N-terminal domain"/>
    <property type="match status" value="2"/>
</dbReference>
<dbReference type="GO" id="GO:0006457">
    <property type="term" value="P:protein folding"/>
    <property type="evidence" value="ECO:0007669"/>
    <property type="project" value="InterPro"/>
</dbReference>
<dbReference type="EMBL" id="CP002455">
    <property type="protein sequence ID" value="ADX67469.1"/>
    <property type="molecule type" value="Genomic_DNA"/>
</dbReference>
<reference evidence="11" key="2">
    <citation type="journal article" date="2011" name="Stand. Genomic Sci.">
        <title>Complete genome sequence of Weeksella virosa type strain (9751T).</title>
        <authorList>
            <person name="Lang E."/>
            <person name="Teshima H."/>
            <person name="Lucas S."/>
            <person name="Lapidus A."/>
            <person name="Hammon N."/>
            <person name="Deshpande S."/>
            <person name="Nolan M."/>
            <person name="Cheng J."/>
            <person name="Pitluck S."/>
            <person name="Liolios K."/>
            <person name="Pagani I."/>
            <person name="Mikhailova N."/>
            <person name="Ivanova N."/>
            <person name="Mavromatis K."/>
            <person name="Pati A."/>
            <person name="Tapia R."/>
            <person name="Han C."/>
            <person name="Goodwin L."/>
            <person name="Chen A."/>
            <person name="Palaniappan K."/>
            <person name="Land M."/>
            <person name="Hauser L."/>
            <person name="Chang Y."/>
            <person name="Jeffries C."/>
            <person name="Brambilla E."/>
            <person name="Kopitz M."/>
            <person name="Rohde M."/>
            <person name="Goker M."/>
            <person name="Tindall B."/>
            <person name="Detter J."/>
            <person name="Woyke T."/>
            <person name="Bristow J."/>
            <person name="Eisen J."/>
            <person name="Markowitz V."/>
            <person name="Hugenholtz P."/>
            <person name="Klenk H."/>
            <person name="Kyrpides N."/>
        </authorList>
    </citation>
    <scope>NUCLEOTIDE SEQUENCE [LARGE SCALE GENOMIC DNA]</scope>
    <source>
        <strain evidence="11">ATCC 43766 / DSM 16922 / JCM 21250 / NBRC 16016 / NCTC 11634 / CL345/78</strain>
    </source>
</reference>
<dbReference type="RefSeq" id="WP_013597860.1">
    <property type="nucleotide sequence ID" value="NC_015144.1"/>
</dbReference>
<dbReference type="KEGG" id="wvi:Weevi_0755"/>
<gene>
    <name evidence="10" type="ordered locus">Weevi_0755</name>
</gene>
<dbReference type="HOGENOM" id="CLU_013615_0_0_10"/>
<keyword evidence="7" id="KW-0175">Coiled coil</keyword>
<sequence>MKKIFLSLVVIASFVACNKSGKTIDKLENDDQKASYAFGTSLGDQAQMLNSRLVESDSVNYAEVEKGIREYLNGGKERESFAIGQQIGQTIESVISAQGLEGKFDRDIVIQGFMDVVRKRKLLLTQESGNQFLMTYAEKHVKDLQKENNEKSNKLIEEKKKSSGAKTTASGLVYVVQKEGSGAKPTANSVVKVKYTGKILETGKVFDSTDKNGGEPVEFPLDAVIPGWKEGLQLMSPGAKYTFYIPAALAYGENGAPQGGIGPNQALEFEVELLSTKDASEESKEPAGGTHQLTPEQEAELKKMIEQQGK</sequence>
<organism evidence="10 11">
    <name type="scientific">Weeksella virosa (strain ATCC 43766 / DSM 16922 / JCM 21250 / CCUG 30538 / CDC 9751 / IAM 14551 / NBRC 16016 / NCTC 11634 / CL345/78)</name>
    <dbReference type="NCBI Taxonomy" id="865938"/>
    <lineage>
        <taxon>Bacteria</taxon>
        <taxon>Pseudomonadati</taxon>
        <taxon>Bacteroidota</taxon>
        <taxon>Flavobacteriia</taxon>
        <taxon>Flavobacteriales</taxon>
        <taxon>Weeksellaceae</taxon>
        <taxon>Weeksella</taxon>
    </lineage>
</organism>
<dbReference type="EC" id="5.2.1.8" evidence="6"/>
<evidence type="ECO:0000256" key="2">
    <source>
        <dbReference type="ARBA" id="ARBA00006577"/>
    </source>
</evidence>
<dbReference type="STRING" id="865938.Weevi_0755"/>
<keyword evidence="4 5" id="KW-0413">Isomerase</keyword>
<proteinExistence type="inferred from homology"/>
<dbReference type="Proteomes" id="UP000008641">
    <property type="component" value="Chromosome"/>
</dbReference>
<evidence type="ECO:0000256" key="5">
    <source>
        <dbReference type="PROSITE-ProRule" id="PRU00277"/>
    </source>
</evidence>
<dbReference type="SUPFAM" id="SSF54534">
    <property type="entry name" value="FKBP-like"/>
    <property type="match status" value="1"/>
</dbReference>
<dbReference type="eggNOG" id="COG0545">
    <property type="taxonomic scope" value="Bacteria"/>
</dbReference>
<evidence type="ECO:0000313" key="11">
    <source>
        <dbReference type="Proteomes" id="UP000008641"/>
    </source>
</evidence>
<dbReference type="Gene3D" id="3.10.50.40">
    <property type="match status" value="1"/>
</dbReference>
<dbReference type="PROSITE" id="PS51257">
    <property type="entry name" value="PROKAR_LIPOPROTEIN"/>
    <property type="match status" value="1"/>
</dbReference>
<dbReference type="PROSITE" id="PS50059">
    <property type="entry name" value="FKBP_PPIASE"/>
    <property type="match status" value="1"/>
</dbReference>
<dbReference type="Pfam" id="PF01346">
    <property type="entry name" value="FKBP_N"/>
    <property type="match status" value="1"/>
</dbReference>
<dbReference type="InterPro" id="IPR046357">
    <property type="entry name" value="PPIase_dom_sf"/>
</dbReference>
<comment type="catalytic activity">
    <reaction evidence="1 5 6">
        <text>[protein]-peptidylproline (omega=180) = [protein]-peptidylproline (omega=0)</text>
        <dbReference type="Rhea" id="RHEA:16237"/>
        <dbReference type="Rhea" id="RHEA-COMP:10747"/>
        <dbReference type="Rhea" id="RHEA-COMP:10748"/>
        <dbReference type="ChEBI" id="CHEBI:83833"/>
        <dbReference type="ChEBI" id="CHEBI:83834"/>
        <dbReference type="EC" id="5.2.1.8"/>
    </reaction>
</comment>
<name>F0P0I5_WEEVC</name>
<evidence type="ECO:0000313" key="10">
    <source>
        <dbReference type="EMBL" id="ADX67469.1"/>
    </source>
</evidence>
<evidence type="ECO:0000256" key="8">
    <source>
        <dbReference type="SAM" id="MobiDB-lite"/>
    </source>
</evidence>
<dbReference type="PANTHER" id="PTHR43811">
    <property type="entry name" value="FKBP-TYPE PEPTIDYL-PROLYL CIS-TRANS ISOMERASE FKPA"/>
    <property type="match status" value="1"/>
</dbReference>
<evidence type="ECO:0000256" key="4">
    <source>
        <dbReference type="ARBA" id="ARBA00023235"/>
    </source>
</evidence>
<evidence type="ECO:0000256" key="6">
    <source>
        <dbReference type="RuleBase" id="RU003915"/>
    </source>
</evidence>
<keyword evidence="3 5" id="KW-0697">Rotamase</keyword>
<comment type="similarity">
    <text evidence="2 6">Belongs to the FKBP-type PPIase family.</text>
</comment>
<evidence type="ECO:0000256" key="7">
    <source>
        <dbReference type="SAM" id="Coils"/>
    </source>
</evidence>
<evidence type="ECO:0000259" key="9">
    <source>
        <dbReference type="PROSITE" id="PS50059"/>
    </source>
</evidence>
<feature type="coiled-coil region" evidence="7">
    <location>
        <begin position="134"/>
        <end position="161"/>
    </location>
</feature>
<dbReference type="GO" id="GO:0003755">
    <property type="term" value="F:peptidyl-prolyl cis-trans isomerase activity"/>
    <property type="evidence" value="ECO:0007669"/>
    <property type="project" value="UniProtKB-UniRule"/>
</dbReference>
<accession>F0P0I5</accession>
<feature type="region of interest" description="Disordered" evidence="8">
    <location>
        <begin position="276"/>
        <end position="310"/>
    </location>
</feature>
<evidence type="ECO:0000256" key="3">
    <source>
        <dbReference type="ARBA" id="ARBA00023110"/>
    </source>
</evidence>
<protein>
    <recommendedName>
        <fullName evidence="6">Peptidyl-prolyl cis-trans isomerase</fullName>
        <ecNumber evidence="6">5.2.1.8</ecNumber>
    </recommendedName>
</protein>
<feature type="domain" description="PPIase FKBP-type" evidence="9">
    <location>
        <begin position="188"/>
        <end position="277"/>
    </location>
</feature>
<dbReference type="InterPro" id="IPR001179">
    <property type="entry name" value="PPIase_FKBP_dom"/>
</dbReference>
<dbReference type="InterPro" id="IPR036944">
    <property type="entry name" value="PPIase_FKBP_N_sf"/>
</dbReference>
<feature type="compositionally biased region" description="Basic and acidic residues" evidence="8">
    <location>
        <begin position="299"/>
        <end position="310"/>
    </location>
</feature>
<keyword evidence="11" id="KW-1185">Reference proteome</keyword>
<dbReference type="OrthoDB" id="9814548at2"/>
<dbReference type="AlphaFoldDB" id="F0P0I5"/>
<dbReference type="InterPro" id="IPR000774">
    <property type="entry name" value="PPIase_FKBP_N"/>
</dbReference>
<reference evidence="10 11" key="1">
    <citation type="journal article" date="2011" name="Stand. Genomic Sci.">
        <title>Complete genome sequence of Weeksella virosa type strain (9751).</title>
        <authorList>
            <person name="Lang E."/>
            <person name="Teshima H."/>
            <person name="Lucas S."/>
            <person name="Lapidus A."/>
            <person name="Hammon N."/>
            <person name="Deshpande S."/>
            <person name="Nolan M."/>
            <person name="Cheng J.F."/>
            <person name="Pitluck S."/>
            <person name="Liolios K."/>
            <person name="Pagani I."/>
            <person name="Mikhailova N."/>
            <person name="Ivanova N."/>
            <person name="Mavromatis K."/>
            <person name="Pati A."/>
            <person name="Tapia R."/>
            <person name="Han C."/>
            <person name="Goodwin L."/>
            <person name="Chen A."/>
            <person name="Palaniappan K."/>
            <person name="Land M."/>
            <person name="Hauser L."/>
            <person name="Chang Y.J."/>
            <person name="Jeffries C.D."/>
            <person name="Brambilla E.M."/>
            <person name="Kopitz M."/>
            <person name="Rohde M."/>
            <person name="Goker M."/>
            <person name="Tindall B.J."/>
            <person name="Detter J.C."/>
            <person name="Woyke T."/>
            <person name="Bristow J."/>
            <person name="Eisen J.A."/>
            <person name="Markowitz V."/>
            <person name="Hugenholtz P."/>
            <person name="Klenk H.P."/>
            <person name="Kyrpides N.C."/>
        </authorList>
    </citation>
    <scope>NUCLEOTIDE SEQUENCE [LARGE SCALE GENOMIC DNA]</scope>
    <source>
        <strain evidence="11">ATCC 43766 / DSM 16922 / JCM 21250 / NBRC 16016 / NCTC 11634 / CL345/78</strain>
    </source>
</reference>
<dbReference type="PANTHER" id="PTHR43811:SF19">
    <property type="entry name" value="39 KDA FK506-BINDING NUCLEAR PROTEIN"/>
    <property type="match status" value="1"/>
</dbReference>
<evidence type="ECO:0000256" key="1">
    <source>
        <dbReference type="ARBA" id="ARBA00000971"/>
    </source>
</evidence>
<dbReference type="Pfam" id="PF00254">
    <property type="entry name" value="FKBP_C"/>
    <property type="match status" value="1"/>
</dbReference>